<dbReference type="EMBL" id="CP098805">
    <property type="protein sequence ID" value="USJ31180.1"/>
    <property type="molecule type" value="Genomic_DNA"/>
</dbReference>
<gene>
    <name evidence="1" type="ORF">NFI80_00260</name>
</gene>
<organism evidence="1 2">
    <name type="scientific">Dyadobacter chenhuakuii</name>
    <dbReference type="NCBI Taxonomy" id="2909339"/>
    <lineage>
        <taxon>Bacteria</taxon>
        <taxon>Pseudomonadati</taxon>
        <taxon>Bacteroidota</taxon>
        <taxon>Cytophagia</taxon>
        <taxon>Cytophagales</taxon>
        <taxon>Spirosomataceae</taxon>
        <taxon>Dyadobacter</taxon>
    </lineage>
</organism>
<keyword evidence="2" id="KW-1185">Reference proteome</keyword>
<accession>A0ABY4XL69</accession>
<dbReference type="RefSeq" id="WP_235164246.1">
    <property type="nucleotide sequence ID" value="NZ_CP098805.1"/>
</dbReference>
<evidence type="ECO:0000313" key="2">
    <source>
        <dbReference type="Proteomes" id="UP001055420"/>
    </source>
</evidence>
<protein>
    <submittedName>
        <fullName evidence="1">Uncharacterized protein</fullName>
    </submittedName>
</protein>
<sequence>MSQDHSRQDRERLVEDLLRKEDALSVQMAEEMKRNVKTKQNNQEQLINGVLWIVHGEFTFRIVLRNLRFNTYWT</sequence>
<dbReference type="Proteomes" id="UP001055420">
    <property type="component" value="Chromosome"/>
</dbReference>
<reference evidence="1" key="1">
    <citation type="submission" date="2022-06" db="EMBL/GenBank/DDBJ databases">
        <title>Novel species in genus Dyadobacter.</title>
        <authorList>
            <person name="Ma C."/>
        </authorList>
    </citation>
    <scope>NUCLEOTIDE SEQUENCE</scope>
    <source>
        <strain evidence="1">CY22</strain>
    </source>
</reference>
<proteinExistence type="predicted"/>
<evidence type="ECO:0000313" key="1">
    <source>
        <dbReference type="EMBL" id="USJ31180.1"/>
    </source>
</evidence>
<name>A0ABY4XL69_9BACT</name>